<gene>
    <name evidence="1" type="ORF">DFO73_102189</name>
</gene>
<name>A0A2V3ACD6_9BACI</name>
<dbReference type="OrthoDB" id="2888599at2"/>
<dbReference type="RefSeq" id="WP_110063737.1">
    <property type="nucleotide sequence ID" value="NZ_QGTW01000002.1"/>
</dbReference>
<dbReference type="Proteomes" id="UP000247150">
    <property type="component" value="Unassembled WGS sequence"/>
</dbReference>
<accession>A0A2V3ACD6</accession>
<organism evidence="1 2">
    <name type="scientific">Cytobacillus oceanisediminis</name>
    <dbReference type="NCBI Taxonomy" id="665099"/>
    <lineage>
        <taxon>Bacteria</taxon>
        <taxon>Bacillati</taxon>
        <taxon>Bacillota</taxon>
        <taxon>Bacilli</taxon>
        <taxon>Bacillales</taxon>
        <taxon>Bacillaceae</taxon>
        <taxon>Cytobacillus</taxon>
    </lineage>
</organism>
<evidence type="ECO:0000313" key="1">
    <source>
        <dbReference type="EMBL" id="PWW31194.1"/>
    </source>
</evidence>
<sequence>MTKNNCPVIQKIEELVKKSNELKRELDLTPFEDKQKFMCLLKKLINVHKNLDQVTLNEINSHHH</sequence>
<dbReference type="AlphaFoldDB" id="A0A2V3ACD6"/>
<dbReference type="EMBL" id="QGTW01000002">
    <property type="protein sequence ID" value="PWW31194.1"/>
    <property type="molecule type" value="Genomic_DNA"/>
</dbReference>
<evidence type="ECO:0000313" key="2">
    <source>
        <dbReference type="Proteomes" id="UP000247150"/>
    </source>
</evidence>
<proteinExistence type="predicted"/>
<comment type="caution">
    <text evidence="1">The sequence shown here is derived from an EMBL/GenBank/DDBJ whole genome shotgun (WGS) entry which is preliminary data.</text>
</comment>
<protein>
    <submittedName>
        <fullName evidence="1">Uncharacterized protein</fullName>
    </submittedName>
</protein>
<reference evidence="1 2" key="1">
    <citation type="submission" date="2018-05" db="EMBL/GenBank/DDBJ databases">
        <title>Freshwater and sediment microbial communities from various areas in North America, analyzing microbe dynamics in response to fracking.</title>
        <authorList>
            <person name="Lamendella R."/>
        </authorList>
    </citation>
    <scope>NUCLEOTIDE SEQUENCE [LARGE SCALE GENOMIC DNA]</scope>
    <source>
        <strain evidence="1 2">15_TX</strain>
    </source>
</reference>